<accession>A0ABT8BH56</accession>
<comment type="caution">
    <text evidence="6">The sequence shown here is derived from an EMBL/GenBank/DDBJ whole genome shotgun (WGS) entry which is preliminary data.</text>
</comment>
<feature type="transmembrane region" description="Helical" evidence="3">
    <location>
        <begin position="239"/>
        <end position="256"/>
    </location>
</feature>
<dbReference type="InterPro" id="IPR043968">
    <property type="entry name" value="SGNH"/>
</dbReference>
<feature type="domain" description="SGNH" evidence="5">
    <location>
        <begin position="417"/>
        <end position="629"/>
    </location>
</feature>
<feature type="transmembrane region" description="Helical" evidence="3">
    <location>
        <begin position="181"/>
        <end position="201"/>
    </location>
</feature>
<keyword evidence="3" id="KW-0472">Membrane</keyword>
<keyword evidence="3" id="KW-1133">Transmembrane helix</keyword>
<dbReference type="EMBL" id="JAUFPX010000007">
    <property type="protein sequence ID" value="MDN3591149.1"/>
    <property type="molecule type" value="Genomic_DNA"/>
</dbReference>
<sequence length="646" mass="67954">MIPTRTTPAPAPCPQPPAPALAYRPDIDGLRALAVLVVLVFHAGVPGPSGGFVGVDVFFVISGTVITRGILADVAAGRFSVARFYERRIRRILPMLVATILATYALALAFLLPTALDDYARSVVAAAAFSANVFFWKSAGYFDVEAQTRPLLHLWSLSVEEQYYLVIPVALPLLLARSRRVAAAGLLVALLASLTLSVALTGTAPGANFYLLPTRAWELLVGALLAFPSRWAAPRPLREAMAAGGLGLILVAVFTYDETTPFPGLAALPPCLGAGLIIAAGGGGAQTLAGRLLSAPPCTGIGRLSYALYMVHWPVVVFTRYALLREPAGWEVAGILAACLALAYAAWRWIETPLRHPPRGPAADRRPLFAATAALLAGLGGLGLAGVLTHGYPSRFPGVHPGALAALEREGWKGGRCFLENGRFSDWAGPACLITAGQRDTALLWGDSYAAHYVPGLEQNAPALSHAILQYTFAGCPPLLAYRSRAKPGCRDFNAHVFDVIRAHGVGRVVLAARWDLLPARTLASLPDTLARLAALGVSVSVIGPSPLFAFDVAVLSARGAGARADGSAAWFAHPGDPAIRRLAAGADFIDPLPTFCDGALCRYRTEGTDLFLDTGHLSRAGSALAVRAYFPLLRHGAASAEAAGR</sequence>
<dbReference type="InterPro" id="IPR050879">
    <property type="entry name" value="Acyltransferase_3"/>
</dbReference>
<evidence type="ECO:0000313" key="7">
    <source>
        <dbReference type="Proteomes" id="UP001224644"/>
    </source>
</evidence>
<name>A0ABT8BH56_9HYPH</name>
<evidence type="ECO:0000256" key="1">
    <source>
        <dbReference type="ARBA" id="ARBA00022448"/>
    </source>
</evidence>
<dbReference type="EC" id="2.3.1.-" evidence="6"/>
<feature type="transmembrane region" description="Helical" evidence="3">
    <location>
        <begin position="368"/>
        <end position="388"/>
    </location>
</feature>
<dbReference type="InterPro" id="IPR002656">
    <property type="entry name" value="Acyl_transf_3_dom"/>
</dbReference>
<evidence type="ECO:0000259" key="4">
    <source>
        <dbReference type="Pfam" id="PF01757"/>
    </source>
</evidence>
<keyword evidence="2" id="KW-0406">Ion transport</keyword>
<dbReference type="PANTHER" id="PTHR23028">
    <property type="entry name" value="ACETYLTRANSFERASE"/>
    <property type="match status" value="1"/>
</dbReference>
<dbReference type="Proteomes" id="UP001224644">
    <property type="component" value="Unassembled WGS sequence"/>
</dbReference>
<feature type="transmembrane region" description="Helical" evidence="3">
    <location>
        <begin position="92"/>
        <end position="113"/>
    </location>
</feature>
<dbReference type="GO" id="GO:0016746">
    <property type="term" value="F:acyltransferase activity"/>
    <property type="evidence" value="ECO:0007669"/>
    <property type="project" value="UniProtKB-KW"/>
</dbReference>
<keyword evidence="6" id="KW-0808">Transferase</keyword>
<evidence type="ECO:0000259" key="5">
    <source>
        <dbReference type="Pfam" id="PF19040"/>
    </source>
</evidence>
<dbReference type="Pfam" id="PF01757">
    <property type="entry name" value="Acyl_transf_3"/>
    <property type="match status" value="1"/>
</dbReference>
<feature type="domain" description="Acyltransferase 3" evidence="4">
    <location>
        <begin position="26"/>
        <end position="347"/>
    </location>
</feature>
<keyword evidence="1" id="KW-0813">Transport</keyword>
<reference evidence="7" key="1">
    <citation type="journal article" date="2019" name="Int. J. Syst. Evol. Microbiol.">
        <title>The Global Catalogue of Microorganisms (GCM) 10K type strain sequencing project: providing services to taxonomists for standard genome sequencing and annotation.</title>
        <authorList>
            <consortium name="The Broad Institute Genomics Platform"/>
            <consortium name="The Broad Institute Genome Sequencing Center for Infectious Disease"/>
            <person name="Wu L."/>
            <person name="Ma J."/>
        </authorList>
    </citation>
    <scope>NUCLEOTIDE SEQUENCE [LARGE SCALE GENOMIC DNA]</scope>
    <source>
        <strain evidence="7">CECT 7069</strain>
    </source>
</reference>
<proteinExistence type="predicted"/>
<evidence type="ECO:0000313" key="6">
    <source>
        <dbReference type="EMBL" id="MDN3591149.1"/>
    </source>
</evidence>
<keyword evidence="3" id="KW-0812">Transmembrane</keyword>
<dbReference type="PRINTS" id="PR00122">
    <property type="entry name" value="VACATPASE"/>
</dbReference>
<dbReference type="RefSeq" id="WP_238225421.1">
    <property type="nucleotide sequence ID" value="NZ_BPQD01000012.1"/>
</dbReference>
<feature type="transmembrane region" description="Helical" evidence="3">
    <location>
        <begin position="119"/>
        <end position="136"/>
    </location>
</feature>
<keyword evidence="6" id="KW-0012">Acyltransferase</keyword>
<protein>
    <submittedName>
        <fullName evidence="6">Acyltransferase family protein</fullName>
        <ecNumber evidence="6">2.3.1.-</ecNumber>
    </submittedName>
</protein>
<dbReference type="PANTHER" id="PTHR23028:SF53">
    <property type="entry name" value="ACYL_TRANSF_3 DOMAIN-CONTAINING PROTEIN"/>
    <property type="match status" value="1"/>
</dbReference>
<feature type="transmembrane region" description="Helical" evidence="3">
    <location>
        <begin position="306"/>
        <end position="323"/>
    </location>
</feature>
<feature type="transmembrane region" description="Helical" evidence="3">
    <location>
        <begin position="29"/>
        <end position="45"/>
    </location>
</feature>
<evidence type="ECO:0000256" key="2">
    <source>
        <dbReference type="ARBA" id="ARBA00023065"/>
    </source>
</evidence>
<dbReference type="InterPro" id="IPR000245">
    <property type="entry name" value="ATPase_proteolipid_csu"/>
</dbReference>
<evidence type="ECO:0000256" key="3">
    <source>
        <dbReference type="SAM" id="Phobius"/>
    </source>
</evidence>
<keyword evidence="7" id="KW-1185">Reference proteome</keyword>
<dbReference type="Pfam" id="PF19040">
    <property type="entry name" value="SGNH"/>
    <property type="match status" value="1"/>
</dbReference>
<feature type="transmembrane region" description="Helical" evidence="3">
    <location>
        <begin position="262"/>
        <end position="285"/>
    </location>
</feature>
<feature type="transmembrane region" description="Helical" evidence="3">
    <location>
        <begin position="329"/>
        <end position="347"/>
    </location>
</feature>
<organism evidence="6 7">
    <name type="scientific">Methylobacterium adhaesivum</name>
    <dbReference type="NCBI Taxonomy" id="333297"/>
    <lineage>
        <taxon>Bacteria</taxon>
        <taxon>Pseudomonadati</taxon>
        <taxon>Pseudomonadota</taxon>
        <taxon>Alphaproteobacteria</taxon>
        <taxon>Hyphomicrobiales</taxon>
        <taxon>Methylobacteriaceae</taxon>
        <taxon>Methylobacterium</taxon>
    </lineage>
</organism>
<gene>
    <name evidence="6" type="ORF">QWZ12_11040</name>
</gene>
<feature type="transmembrane region" description="Helical" evidence="3">
    <location>
        <begin position="207"/>
        <end position="227"/>
    </location>
</feature>
<feature type="transmembrane region" description="Helical" evidence="3">
    <location>
        <begin position="51"/>
        <end position="71"/>
    </location>
</feature>